<evidence type="ECO:0000313" key="1">
    <source>
        <dbReference type="EMBL" id="CAF4329144.1"/>
    </source>
</evidence>
<dbReference type="AlphaFoldDB" id="A0A820JTL4"/>
<protein>
    <submittedName>
        <fullName evidence="1">Uncharacterized protein</fullName>
    </submittedName>
</protein>
<dbReference type="Proteomes" id="UP000663881">
    <property type="component" value="Unassembled WGS sequence"/>
</dbReference>
<accession>A0A820JTL4</accession>
<name>A0A820JTL4_9BILA</name>
<gene>
    <name evidence="1" type="ORF">OKA104_LOCUS47673</name>
</gene>
<proteinExistence type="predicted"/>
<dbReference type="EMBL" id="CAJOAY010019309">
    <property type="protein sequence ID" value="CAF4329144.1"/>
    <property type="molecule type" value="Genomic_DNA"/>
</dbReference>
<organism evidence="1 2">
    <name type="scientific">Adineta steineri</name>
    <dbReference type="NCBI Taxonomy" id="433720"/>
    <lineage>
        <taxon>Eukaryota</taxon>
        <taxon>Metazoa</taxon>
        <taxon>Spiralia</taxon>
        <taxon>Gnathifera</taxon>
        <taxon>Rotifera</taxon>
        <taxon>Eurotatoria</taxon>
        <taxon>Bdelloidea</taxon>
        <taxon>Adinetida</taxon>
        <taxon>Adinetidae</taxon>
        <taxon>Adineta</taxon>
    </lineage>
</organism>
<evidence type="ECO:0000313" key="2">
    <source>
        <dbReference type="Proteomes" id="UP000663881"/>
    </source>
</evidence>
<sequence length="24" mass="2556">MASSSTQDLVVDGAELSHPITIKR</sequence>
<reference evidence="1" key="1">
    <citation type="submission" date="2021-02" db="EMBL/GenBank/DDBJ databases">
        <authorList>
            <person name="Nowell W R."/>
        </authorList>
    </citation>
    <scope>NUCLEOTIDE SEQUENCE</scope>
</reference>
<feature type="non-terminal residue" evidence="1">
    <location>
        <position position="24"/>
    </location>
</feature>
<comment type="caution">
    <text evidence="1">The sequence shown here is derived from an EMBL/GenBank/DDBJ whole genome shotgun (WGS) entry which is preliminary data.</text>
</comment>